<feature type="transmembrane region" description="Helical" evidence="1">
    <location>
        <begin position="100"/>
        <end position="125"/>
    </location>
</feature>
<evidence type="ECO:0000313" key="3">
    <source>
        <dbReference type="Proteomes" id="UP001311799"/>
    </source>
</evidence>
<keyword evidence="1" id="KW-1133">Transmembrane helix</keyword>
<gene>
    <name evidence="2" type="ORF">RS030_1146</name>
</gene>
<comment type="caution">
    <text evidence="2">The sequence shown here is derived from an EMBL/GenBank/DDBJ whole genome shotgun (WGS) entry which is preliminary data.</text>
</comment>
<accession>A0AAV9XZG2</accession>
<evidence type="ECO:0000256" key="1">
    <source>
        <dbReference type="SAM" id="Phobius"/>
    </source>
</evidence>
<feature type="transmembrane region" description="Helical" evidence="1">
    <location>
        <begin position="68"/>
        <end position="88"/>
    </location>
</feature>
<feature type="transmembrane region" description="Helical" evidence="1">
    <location>
        <begin position="156"/>
        <end position="174"/>
    </location>
</feature>
<feature type="transmembrane region" description="Helical" evidence="1">
    <location>
        <begin position="342"/>
        <end position="363"/>
    </location>
</feature>
<dbReference type="EMBL" id="JAWDEY010000011">
    <property type="protein sequence ID" value="KAK6589719.1"/>
    <property type="molecule type" value="Genomic_DNA"/>
</dbReference>
<protein>
    <submittedName>
        <fullName evidence="2">Uncharacterized protein</fullName>
    </submittedName>
</protein>
<keyword evidence="3" id="KW-1185">Reference proteome</keyword>
<evidence type="ECO:0000313" key="2">
    <source>
        <dbReference type="EMBL" id="KAK6589719.1"/>
    </source>
</evidence>
<feature type="transmembrane region" description="Helical" evidence="1">
    <location>
        <begin position="291"/>
        <end position="311"/>
    </location>
</feature>
<keyword evidence="1" id="KW-0472">Membrane</keyword>
<dbReference type="AlphaFoldDB" id="A0AAV9XZG2"/>
<dbReference type="Proteomes" id="UP001311799">
    <property type="component" value="Unassembled WGS sequence"/>
</dbReference>
<reference evidence="2 3" key="1">
    <citation type="submission" date="2023-10" db="EMBL/GenBank/DDBJ databases">
        <title>Comparative genomics analysis reveals potential genetic determinants of host preference in Cryptosporidium xiaoi.</title>
        <authorList>
            <person name="Xiao L."/>
            <person name="Li J."/>
        </authorList>
    </citation>
    <scope>NUCLEOTIDE SEQUENCE [LARGE SCALE GENOMIC DNA]</scope>
    <source>
        <strain evidence="2 3">52996</strain>
    </source>
</reference>
<feature type="transmembrane region" description="Helical" evidence="1">
    <location>
        <begin position="253"/>
        <end position="271"/>
    </location>
</feature>
<keyword evidence="1" id="KW-0812">Transmembrane</keyword>
<organism evidence="2 3">
    <name type="scientific">Cryptosporidium xiaoi</name>
    <dbReference type="NCBI Taxonomy" id="659607"/>
    <lineage>
        <taxon>Eukaryota</taxon>
        <taxon>Sar</taxon>
        <taxon>Alveolata</taxon>
        <taxon>Apicomplexa</taxon>
        <taxon>Conoidasida</taxon>
        <taxon>Coccidia</taxon>
        <taxon>Eucoccidiorida</taxon>
        <taxon>Eimeriorina</taxon>
        <taxon>Cryptosporidiidae</taxon>
        <taxon>Cryptosporidium</taxon>
    </lineage>
</organism>
<sequence length="586" mass="68146">MESSRKPIVLEKIQLESRKVFSVNNRRAGIEERKNDSKLTREIPLKRYSFYDRRNNLFCEIPPHPKKILIPIFENQIIFISGVVLTLLHKDIMNNIQKNMVDFIIIRSIFCIFVLFLQLFELYILKKRVKNDLRENDMINNNPEKVVNLSAKNKKLLLLWMLISGVITVSQPITEMFISIETISSFQLFTPLISVLLFLILTFKFNMEQKAKTPKKIDFNDIFAADKSEIGKLINNEIENHNFVTRNITDNKITMRQLLVVFLIFSSLLIATPDKLMLNFYNGNKIGIIHLGMFIALILPCLHDILFHLICRKILNEFQLNNNHNYFFKDTERRICNVHIHIFMTLGQILIALPSCLLLRTLMHQTLDGELDFNGKFNLYLAIKTMFGSIFNINNKELLAIIFSAISMIGIYNRYKINNAETYGIVGLVTIQGFQTLLSTSMRHDVPLWLSNNIFSLIMSTSSILVLKLQEIDIIFKIVLLYNRWFVIYKTDLSNNCEYISEDDYKKYYKTNIRIIGGSVNLNQKNSTSSTVTEEENEFETKNLLDNEHCDNNTTFSKGINFERISTNMNLMNTPVSSAKVFLLQE</sequence>
<proteinExistence type="predicted"/>
<name>A0AAV9XZG2_9CRYT</name>
<feature type="transmembrane region" description="Helical" evidence="1">
    <location>
        <begin position="186"/>
        <end position="206"/>
    </location>
</feature>